<evidence type="ECO:0000313" key="1">
    <source>
        <dbReference type="EMBL" id="KAG0558569.1"/>
    </source>
</evidence>
<organism evidence="1 2">
    <name type="scientific">Ceratodon purpureus</name>
    <name type="common">Fire moss</name>
    <name type="synonym">Dicranum purpureum</name>
    <dbReference type="NCBI Taxonomy" id="3225"/>
    <lineage>
        <taxon>Eukaryota</taxon>
        <taxon>Viridiplantae</taxon>
        <taxon>Streptophyta</taxon>
        <taxon>Embryophyta</taxon>
        <taxon>Bryophyta</taxon>
        <taxon>Bryophytina</taxon>
        <taxon>Bryopsida</taxon>
        <taxon>Dicranidae</taxon>
        <taxon>Pseudoditrichales</taxon>
        <taxon>Ditrichaceae</taxon>
        <taxon>Ceratodon</taxon>
    </lineage>
</organism>
<protein>
    <submittedName>
        <fullName evidence="1">Uncharacterized protein</fullName>
    </submittedName>
</protein>
<name>A0A8T0GK55_CERPU</name>
<comment type="caution">
    <text evidence="1">The sequence shown here is derived from an EMBL/GenBank/DDBJ whole genome shotgun (WGS) entry which is preliminary data.</text>
</comment>
<proteinExistence type="predicted"/>
<gene>
    <name evidence="1" type="ORF">KC19_10G038600</name>
</gene>
<evidence type="ECO:0000313" key="2">
    <source>
        <dbReference type="Proteomes" id="UP000822688"/>
    </source>
</evidence>
<reference evidence="1" key="1">
    <citation type="submission" date="2020-06" db="EMBL/GenBank/DDBJ databases">
        <title>WGS assembly of Ceratodon purpureus strain R40.</title>
        <authorList>
            <person name="Carey S.B."/>
            <person name="Jenkins J."/>
            <person name="Shu S."/>
            <person name="Lovell J.T."/>
            <person name="Sreedasyam A."/>
            <person name="Maumus F."/>
            <person name="Tiley G.P."/>
            <person name="Fernandez-Pozo N."/>
            <person name="Barry K."/>
            <person name="Chen C."/>
            <person name="Wang M."/>
            <person name="Lipzen A."/>
            <person name="Daum C."/>
            <person name="Saski C.A."/>
            <person name="Payton A.C."/>
            <person name="Mcbreen J.C."/>
            <person name="Conrad R.E."/>
            <person name="Kollar L.M."/>
            <person name="Olsson S."/>
            <person name="Huttunen S."/>
            <person name="Landis J.B."/>
            <person name="Wickett N.J."/>
            <person name="Johnson M.G."/>
            <person name="Rensing S.A."/>
            <person name="Grimwood J."/>
            <person name="Schmutz J."/>
            <person name="Mcdaniel S.F."/>
        </authorList>
    </citation>
    <scope>NUCLEOTIDE SEQUENCE</scope>
    <source>
        <strain evidence="1">R40</strain>
    </source>
</reference>
<dbReference type="Proteomes" id="UP000822688">
    <property type="component" value="Chromosome 10"/>
</dbReference>
<dbReference type="EMBL" id="CM026431">
    <property type="protein sequence ID" value="KAG0558569.1"/>
    <property type="molecule type" value="Genomic_DNA"/>
</dbReference>
<dbReference type="AlphaFoldDB" id="A0A8T0GK55"/>
<keyword evidence="2" id="KW-1185">Reference proteome</keyword>
<accession>A0A8T0GK55</accession>
<sequence length="75" mass="8347">MVGKGGAGLEFRTFYQPSKVTLMRMKTQLNPSTSKYLALVSRMHSGSCCKSFGRIQRGHMGSKNLEIFLCEGFIP</sequence>